<keyword evidence="6" id="KW-0472">Membrane</keyword>
<dbReference type="PANTHER" id="PTHR43289">
    <property type="entry name" value="MITOGEN-ACTIVATED PROTEIN KINASE KINASE KINASE 20-RELATED"/>
    <property type="match status" value="1"/>
</dbReference>
<evidence type="ECO:0000256" key="1">
    <source>
        <dbReference type="ARBA" id="ARBA00022679"/>
    </source>
</evidence>
<keyword evidence="1" id="KW-0808">Transferase</keyword>
<dbReference type="PROSITE" id="PS50011">
    <property type="entry name" value="PROTEIN_KINASE_DOM"/>
    <property type="match status" value="1"/>
</dbReference>
<keyword evidence="6" id="KW-1133">Transmembrane helix</keyword>
<dbReference type="GO" id="GO:0005524">
    <property type="term" value="F:ATP binding"/>
    <property type="evidence" value="ECO:0007669"/>
    <property type="project" value="UniProtKB-UniRule"/>
</dbReference>
<dbReference type="Proteomes" id="UP000198157">
    <property type="component" value="Unassembled WGS sequence"/>
</dbReference>
<keyword evidence="4 5" id="KW-0067">ATP-binding</keyword>
<dbReference type="Pfam" id="PF00069">
    <property type="entry name" value="Pkinase"/>
    <property type="match status" value="1"/>
</dbReference>
<evidence type="ECO:0000313" key="9">
    <source>
        <dbReference type="Proteomes" id="UP000198157"/>
    </source>
</evidence>
<dbReference type="AlphaFoldDB" id="A0A246HHL3"/>
<evidence type="ECO:0000256" key="5">
    <source>
        <dbReference type="PROSITE-ProRule" id="PRU10141"/>
    </source>
</evidence>
<dbReference type="Pfam" id="PF13424">
    <property type="entry name" value="TPR_12"/>
    <property type="match status" value="1"/>
</dbReference>
<keyword evidence="2 5" id="KW-0547">Nucleotide-binding</keyword>
<evidence type="ECO:0000256" key="4">
    <source>
        <dbReference type="ARBA" id="ARBA00022840"/>
    </source>
</evidence>
<dbReference type="EMBL" id="NIVS01000058">
    <property type="protein sequence ID" value="OWQ49600.1"/>
    <property type="molecule type" value="Genomic_DNA"/>
</dbReference>
<feature type="domain" description="Protein kinase" evidence="7">
    <location>
        <begin position="77"/>
        <end position="363"/>
    </location>
</feature>
<keyword evidence="3" id="KW-0418">Kinase</keyword>
<keyword evidence="6" id="KW-0812">Transmembrane</keyword>
<dbReference type="SMART" id="SM00220">
    <property type="entry name" value="S_TKc"/>
    <property type="match status" value="1"/>
</dbReference>
<protein>
    <recommendedName>
        <fullName evidence="7">Protein kinase domain-containing protein</fullName>
    </recommendedName>
</protein>
<dbReference type="SUPFAM" id="SSF48452">
    <property type="entry name" value="TPR-like"/>
    <property type="match status" value="2"/>
</dbReference>
<dbReference type="OrthoDB" id="9801841at2"/>
<dbReference type="InterPro" id="IPR011009">
    <property type="entry name" value="Kinase-like_dom_sf"/>
</dbReference>
<dbReference type="Gene3D" id="3.30.200.20">
    <property type="entry name" value="Phosphorylase Kinase, domain 1"/>
    <property type="match status" value="1"/>
</dbReference>
<dbReference type="CDD" id="cd14014">
    <property type="entry name" value="STKc_PknB_like"/>
    <property type="match status" value="1"/>
</dbReference>
<dbReference type="SMART" id="SM00028">
    <property type="entry name" value="TPR"/>
    <property type="match status" value="4"/>
</dbReference>
<dbReference type="PROSITE" id="PS00107">
    <property type="entry name" value="PROTEIN_KINASE_ATP"/>
    <property type="match status" value="1"/>
</dbReference>
<evidence type="ECO:0000256" key="3">
    <source>
        <dbReference type="ARBA" id="ARBA00022777"/>
    </source>
</evidence>
<gene>
    <name evidence="8" type="ORF">CEE60_19475</name>
</gene>
<dbReference type="InterPro" id="IPR017441">
    <property type="entry name" value="Protein_kinase_ATP_BS"/>
</dbReference>
<evidence type="ECO:0000313" key="8">
    <source>
        <dbReference type="EMBL" id="OWQ49600.1"/>
    </source>
</evidence>
<reference evidence="8 9" key="1">
    <citation type="submission" date="2017-06" db="EMBL/GenBank/DDBJ databases">
        <authorList>
            <person name="Kim H.J."/>
            <person name="Triplett B.A."/>
        </authorList>
    </citation>
    <scope>NUCLEOTIDE SEQUENCE [LARGE SCALE GENOMIC DNA]</scope>
    <source>
        <strain evidence="8 9">13146</strain>
    </source>
</reference>
<dbReference type="SUPFAM" id="SSF56112">
    <property type="entry name" value="Protein kinase-like (PK-like)"/>
    <property type="match status" value="1"/>
</dbReference>
<dbReference type="PROSITE" id="PS00108">
    <property type="entry name" value="PROTEIN_KINASE_ST"/>
    <property type="match status" value="1"/>
</dbReference>
<dbReference type="InterPro" id="IPR019734">
    <property type="entry name" value="TPR_rpt"/>
</dbReference>
<feature type="binding site" evidence="5">
    <location>
        <position position="108"/>
    </location>
    <ligand>
        <name>ATP</name>
        <dbReference type="ChEBI" id="CHEBI:30616"/>
    </ligand>
</feature>
<dbReference type="Pfam" id="PF13181">
    <property type="entry name" value="TPR_8"/>
    <property type="match status" value="1"/>
</dbReference>
<name>A0A246HHL3_STEMA</name>
<comment type="caution">
    <text evidence="8">The sequence shown here is derived from an EMBL/GenBank/DDBJ whole genome shotgun (WGS) entry which is preliminary data.</text>
</comment>
<evidence type="ECO:0000259" key="7">
    <source>
        <dbReference type="PROSITE" id="PS50011"/>
    </source>
</evidence>
<dbReference type="PANTHER" id="PTHR43289:SF34">
    <property type="entry name" value="SERINE_THREONINE-PROTEIN KINASE YBDM-RELATED"/>
    <property type="match status" value="1"/>
</dbReference>
<organism evidence="8 9">
    <name type="scientific">Stenotrophomonas maltophilia</name>
    <name type="common">Pseudomonas maltophilia</name>
    <name type="synonym">Xanthomonas maltophilia</name>
    <dbReference type="NCBI Taxonomy" id="40324"/>
    <lineage>
        <taxon>Bacteria</taxon>
        <taxon>Pseudomonadati</taxon>
        <taxon>Pseudomonadota</taxon>
        <taxon>Gammaproteobacteria</taxon>
        <taxon>Lysobacterales</taxon>
        <taxon>Lysobacteraceae</taxon>
        <taxon>Stenotrophomonas</taxon>
        <taxon>Stenotrophomonas maltophilia group</taxon>
    </lineage>
</organism>
<accession>A0A246HHL3</accession>
<dbReference type="InterPro" id="IPR008271">
    <property type="entry name" value="Ser/Thr_kinase_AS"/>
</dbReference>
<dbReference type="GO" id="GO:0004674">
    <property type="term" value="F:protein serine/threonine kinase activity"/>
    <property type="evidence" value="ECO:0007669"/>
    <property type="project" value="TreeGrafter"/>
</dbReference>
<sequence length="943" mass="104354">MEASRWRQLSCLLDQLLELPEPAREQRLLRLREEDPGLADDVERLLAHERDSHEFLAQPLWTAAPEDSRVGTRVGPYRLLRPLGEGGMGEVWLAERADGLYERQVALKLLRSGYADPGLRQRFSREREILARLQHPNLAHLLDAGVDLQGQPYLALAYVEGEPITEHCQRLALPLERRLQLMLQVCAVVSHAHANLIVHRDLKPSNILVTAEGEVKLLDFGIAKLLDDDEGKPPVHPPTEARAFTLHYAAPEQVRGEPVSTLTDVYSLGVVLFEVITGQKPYRLRRHSDAEWERSILDVQAPRASAVMARLAAAGGDQAGAARRLSRRLRGDLDTILLKALQKEPAQRYASVEALAQDLRRFLEGRPIHARPQHVGYRLRKYLGRHRWGVALGSMAVLALLALALTALWQMQQARREIARAQAMQDFTVGLFDRAAGVRHGSFDLRQLLATGQQRGEAELRDQPLSLAELEGVIGRLRIGMGDYQLALQTLDRQRALLEEAGEVPPTLQLEAVTQRGRALRMLGRSRECVTHLTPMQSLAAEYRLRLPAAVAEYHTQLGRCQQLLGYRDNARAAFEQALVLRRDVLRDTPGTSESLADLAALDSDDGRATAALAGYRQALQLLQAGATQRHPQLIALRRHMGETLAAQGDLDAAERALEIAGADAVGLYGPDHPETLSIRRLRALLALQRGDLQQAQTQLQQVHRLTRQALGEQHRDTGLTWHALGRLALERGDSATAIDDLGRAVTIWRQPDCVGLLPQGLYDYAAALTQAGRWQAALAALHEGRQWQAAQRGDDDASVQQADRQMAELISAHGDPRQAGEQLAALMRRVDRAGPSSPALQRALQLAWGRNLGRMGQTVEARRALAPLLVGDAADLDSRAVRWRARAAMAQLDCSSAPARAREGLGQLQQELQAQWPQGGQLLQEVNRLRQDCQPVQVAAGP</sequence>
<evidence type="ECO:0000256" key="2">
    <source>
        <dbReference type="ARBA" id="ARBA00022741"/>
    </source>
</evidence>
<evidence type="ECO:0000256" key="6">
    <source>
        <dbReference type="SAM" id="Phobius"/>
    </source>
</evidence>
<feature type="transmembrane region" description="Helical" evidence="6">
    <location>
        <begin position="388"/>
        <end position="409"/>
    </location>
</feature>
<proteinExistence type="predicted"/>
<dbReference type="Gene3D" id="1.10.510.10">
    <property type="entry name" value="Transferase(Phosphotransferase) domain 1"/>
    <property type="match status" value="1"/>
</dbReference>
<dbReference type="InterPro" id="IPR000719">
    <property type="entry name" value="Prot_kinase_dom"/>
</dbReference>
<dbReference type="InterPro" id="IPR011990">
    <property type="entry name" value="TPR-like_helical_dom_sf"/>
</dbReference>
<dbReference type="Gene3D" id="1.25.40.10">
    <property type="entry name" value="Tetratricopeptide repeat domain"/>
    <property type="match status" value="2"/>
</dbReference>